<proteinExistence type="predicted"/>
<dbReference type="EMBL" id="FNJU01000021">
    <property type="protein sequence ID" value="SDP96374.1"/>
    <property type="molecule type" value="Genomic_DNA"/>
</dbReference>
<sequence length="209" mass="24545">MSWELDNVYDRNKESPYTFYIPSKQVIALLDIGDIVKLIFLGESEKDGLAGERMWVEITERNGEDFKGLLTNEPYDLKELKVGQEVLFKVEHICDTEYEDPSSYEWDYYFDTKIMVSKDVLDRREFNFMLRDNPNNEQDSGWTVLSGYEEDDFLSNSENFQPISIGVILNIDDSILSIIDEKPLCAFERNKEGLFEEIDDYDWDAYLND</sequence>
<organism evidence="3 4">
    <name type="scientific">Litchfieldia salsa</name>
    <dbReference type="NCBI Taxonomy" id="930152"/>
    <lineage>
        <taxon>Bacteria</taxon>
        <taxon>Bacillati</taxon>
        <taxon>Bacillota</taxon>
        <taxon>Bacilli</taxon>
        <taxon>Bacillales</taxon>
        <taxon>Bacillaceae</taxon>
        <taxon>Litchfieldia</taxon>
    </lineage>
</organism>
<gene>
    <name evidence="3" type="ORF">SAMN05216565_12132</name>
</gene>
<dbReference type="AlphaFoldDB" id="A0A1H0X050"/>
<dbReference type="InterPro" id="IPR018689">
    <property type="entry name" value="Imm33_dom"/>
</dbReference>
<protein>
    <recommendedName>
        <fullName evidence="5">DUF2185 domain-containing protein</fullName>
    </recommendedName>
</protein>
<dbReference type="Proteomes" id="UP000199159">
    <property type="component" value="Unassembled WGS sequence"/>
</dbReference>
<dbReference type="OrthoDB" id="4827574at2"/>
<feature type="domain" description="DUF2314" evidence="2">
    <location>
        <begin position="23"/>
        <end position="99"/>
    </location>
</feature>
<dbReference type="STRING" id="930152.SAMN05216565_12132"/>
<dbReference type="RefSeq" id="WP_090859655.1">
    <property type="nucleotide sequence ID" value="NZ_FNJU01000021.1"/>
</dbReference>
<evidence type="ECO:0000313" key="4">
    <source>
        <dbReference type="Proteomes" id="UP000199159"/>
    </source>
</evidence>
<reference evidence="4" key="1">
    <citation type="submission" date="2016-10" db="EMBL/GenBank/DDBJ databases">
        <authorList>
            <person name="Varghese N."/>
            <person name="Submissions S."/>
        </authorList>
    </citation>
    <scope>NUCLEOTIDE SEQUENCE [LARGE SCALE GENOMIC DNA]</scope>
    <source>
        <strain evidence="4">IBRC-M10078</strain>
    </source>
</reference>
<evidence type="ECO:0000259" key="2">
    <source>
        <dbReference type="Pfam" id="PF10077"/>
    </source>
</evidence>
<evidence type="ECO:0000313" key="3">
    <source>
        <dbReference type="EMBL" id="SDP96374.1"/>
    </source>
</evidence>
<dbReference type="InterPro" id="IPR018756">
    <property type="entry name" value="DUF2314"/>
</dbReference>
<dbReference type="PANTHER" id="PTHR38743">
    <property type="entry name" value="SIMILAR TO GLYOXYLASE I FAMILY PROTEIN"/>
    <property type="match status" value="1"/>
</dbReference>
<name>A0A1H0X050_9BACI</name>
<keyword evidence="4" id="KW-1185">Reference proteome</keyword>
<accession>A0A1H0X050</accession>
<feature type="domain" description="Immunity protein Imm33" evidence="1">
    <location>
        <begin position="114"/>
        <end position="198"/>
    </location>
</feature>
<evidence type="ECO:0008006" key="5">
    <source>
        <dbReference type="Google" id="ProtNLM"/>
    </source>
</evidence>
<dbReference type="PANTHER" id="PTHR38743:SF2">
    <property type="entry name" value="DUF2185 DOMAIN-CONTAINING PROTEIN"/>
    <property type="match status" value="1"/>
</dbReference>
<dbReference type="Pfam" id="PF09951">
    <property type="entry name" value="Imm33"/>
    <property type="match status" value="1"/>
</dbReference>
<dbReference type="Pfam" id="PF10077">
    <property type="entry name" value="DUF2314"/>
    <property type="match status" value="1"/>
</dbReference>
<evidence type="ECO:0000259" key="1">
    <source>
        <dbReference type="Pfam" id="PF09951"/>
    </source>
</evidence>